<organism evidence="1 2">
    <name type="scientific">Lithocarpus litseifolius</name>
    <dbReference type="NCBI Taxonomy" id="425828"/>
    <lineage>
        <taxon>Eukaryota</taxon>
        <taxon>Viridiplantae</taxon>
        <taxon>Streptophyta</taxon>
        <taxon>Embryophyta</taxon>
        <taxon>Tracheophyta</taxon>
        <taxon>Spermatophyta</taxon>
        <taxon>Magnoliopsida</taxon>
        <taxon>eudicotyledons</taxon>
        <taxon>Gunneridae</taxon>
        <taxon>Pentapetalae</taxon>
        <taxon>rosids</taxon>
        <taxon>fabids</taxon>
        <taxon>Fagales</taxon>
        <taxon>Fagaceae</taxon>
        <taxon>Lithocarpus</taxon>
    </lineage>
</organism>
<accession>A0AAW2D4C0</accession>
<reference evidence="1 2" key="1">
    <citation type="submission" date="2024-01" db="EMBL/GenBank/DDBJ databases">
        <title>A telomere-to-telomere, gap-free genome of sweet tea (Lithocarpus litseifolius).</title>
        <authorList>
            <person name="Zhou J."/>
        </authorList>
    </citation>
    <scope>NUCLEOTIDE SEQUENCE [LARGE SCALE GENOMIC DNA]</scope>
    <source>
        <strain evidence="1">Zhou-2022a</strain>
        <tissue evidence="1">Leaf</tissue>
    </source>
</reference>
<name>A0AAW2D4C0_9ROSI</name>
<gene>
    <name evidence="1" type="ORF">SO802_012994</name>
</gene>
<keyword evidence="2" id="KW-1185">Reference proteome</keyword>
<dbReference type="Proteomes" id="UP001459277">
    <property type="component" value="Unassembled WGS sequence"/>
</dbReference>
<protein>
    <submittedName>
        <fullName evidence="1">Uncharacterized protein</fullName>
    </submittedName>
</protein>
<proteinExistence type="predicted"/>
<dbReference type="EMBL" id="JAZDWU010000004">
    <property type="protein sequence ID" value="KAL0005433.1"/>
    <property type="molecule type" value="Genomic_DNA"/>
</dbReference>
<evidence type="ECO:0000313" key="1">
    <source>
        <dbReference type="EMBL" id="KAL0005433.1"/>
    </source>
</evidence>
<evidence type="ECO:0000313" key="2">
    <source>
        <dbReference type="Proteomes" id="UP001459277"/>
    </source>
</evidence>
<dbReference type="AlphaFoldDB" id="A0AAW2D4C0"/>
<sequence length="227" mass="25539">MPRKRFWHFGVRNVSFNAPGGALCPTSYGEMKILWLDVGNDIRVGDPWLARIDILVPEFLDREGIVPIELPFHCSPREEAVPKEETTSSPLSLEAEIDQFQLEKERKEQGEPVIQVSVLEEELDRFSGICAFEFIVVHVARGLEEEEKMLLERKKGLHELLAGKAKGSAPKDALGSQLLPTLPPPPPLANLFASANLKKRKKDKEVVEEGELVPYNERVPPKLPKTF</sequence>
<comment type="caution">
    <text evidence="1">The sequence shown here is derived from an EMBL/GenBank/DDBJ whole genome shotgun (WGS) entry which is preliminary data.</text>
</comment>